<protein>
    <recommendedName>
        <fullName evidence="3">Competence protein ComGE</fullName>
    </recommendedName>
</protein>
<proteinExistence type="predicted"/>
<evidence type="ECO:0000313" key="1">
    <source>
        <dbReference type="EMBL" id="SDB83038.1"/>
    </source>
</evidence>
<gene>
    <name evidence="1" type="ORF">SAMN05421737_101244</name>
</gene>
<name>A0A1G6GLZ6_9BACI</name>
<dbReference type="EMBL" id="FMYM01000001">
    <property type="protein sequence ID" value="SDB83038.1"/>
    <property type="molecule type" value="Genomic_DNA"/>
</dbReference>
<dbReference type="STRING" id="1464122.SAMN05421737_101244"/>
<accession>A0A1G6GLZ6</accession>
<dbReference type="Proteomes" id="UP000242662">
    <property type="component" value="Unassembled WGS sequence"/>
</dbReference>
<reference evidence="2" key="1">
    <citation type="submission" date="2016-09" db="EMBL/GenBank/DDBJ databases">
        <authorList>
            <person name="Varghese N."/>
            <person name="Submissions S."/>
        </authorList>
    </citation>
    <scope>NUCLEOTIDE SEQUENCE [LARGE SCALE GENOMIC DNA]</scope>
    <source>
        <strain evidence="2">25nlg</strain>
    </source>
</reference>
<evidence type="ECO:0008006" key="3">
    <source>
        <dbReference type="Google" id="ProtNLM"/>
    </source>
</evidence>
<keyword evidence="2" id="KW-1185">Reference proteome</keyword>
<dbReference type="AlphaFoldDB" id="A0A1G6GLZ6"/>
<organism evidence="1 2">
    <name type="scientific">Shouchella lonarensis</name>
    <dbReference type="NCBI Taxonomy" id="1464122"/>
    <lineage>
        <taxon>Bacteria</taxon>
        <taxon>Bacillati</taxon>
        <taxon>Bacillota</taxon>
        <taxon>Bacilli</taxon>
        <taxon>Bacillales</taxon>
        <taxon>Bacillaceae</taxon>
        <taxon>Shouchella</taxon>
    </lineage>
</organism>
<sequence>MEALIGLLLLSLVATIVLPLLVTIYEDKRALQQEQDLLLHLEEKRYAYDMASDQDGWHASEVTGVLKYCKQSPLHKRVHCVYVKEQ</sequence>
<evidence type="ECO:0000313" key="2">
    <source>
        <dbReference type="Proteomes" id="UP000242662"/>
    </source>
</evidence>